<feature type="region of interest" description="Disordered" evidence="6">
    <location>
        <begin position="1"/>
        <end position="280"/>
    </location>
</feature>
<protein>
    <recommendedName>
        <fullName evidence="12">Pheromone-regulated membrane protein 10</fullName>
    </recommendedName>
</protein>
<comment type="subcellular location">
    <subcellularLocation>
        <location evidence="1">Membrane</location>
        <topology evidence="1">Multi-pass membrane protein</topology>
    </subcellularLocation>
</comment>
<evidence type="ECO:0000256" key="3">
    <source>
        <dbReference type="ARBA" id="ARBA00022989"/>
    </source>
</evidence>
<feature type="compositionally biased region" description="Acidic residues" evidence="6">
    <location>
        <begin position="133"/>
        <end position="143"/>
    </location>
</feature>
<reference evidence="10" key="1">
    <citation type="submission" date="2021-03" db="EMBL/GenBank/DDBJ databases">
        <title>Comparative genomics and phylogenomic investigation of the class Geoglossomycetes provide insights into ecological specialization and systematics.</title>
        <authorList>
            <person name="Melie T."/>
            <person name="Pirro S."/>
            <person name="Miller A.N."/>
            <person name="Quandt A."/>
        </authorList>
    </citation>
    <scope>NUCLEOTIDE SEQUENCE</scope>
    <source>
        <strain evidence="10">GBOQ0MN5Z8</strain>
    </source>
</reference>
<evidence type="ECO:0008006" key="12">
    <source>
        <dbReference type="Google" id="ProtNLM"/>
    </source>
</evidence>
<feature type="compositionally biased region" description="Basic and acidic residues" evidence="6">
    <location>
        <begin position="73"/>
        <end position="82"/>
    </location>
</feature>
<evidence type="ECO:0000256" key="4">
    <source>
        <dbReference type="ARBA" id="ARBA00023136"/>
    </source>
</evidence>
<accession>A0A9P8L3G1</accession>
<evidence type="ECO:0000256" key="1">
    <source>
        <dbReference type="ARBA" id="ARBA00004141"/>
    </source>
</evidence>
<dbReference type="PANTHER" id="PTHR31082:SF4">
    <property type="entry name" value="PHEROMONE-REGULATED MEMBRANE PROTEIN 10"/>
    <property type="match status" value="1"/>
</dbReference>
<dbReference type="InterPro" id="IPR051361">
    <property type="entry name" value="ThrE/Ser_Exporter"/>
</dbReference>
<comment type="caution">
    <text evidence="10">The sequence shown here is derived from an EMBL/GenBank/DDBJ whole genome shotgun (WGS) entry which is preliminary data.</text>
</comment>
<dbReference type="Pfam" id="PF12821">
    <property type="entry name" value="ThrE_2"/>
    <property type="match status" value="1"/>
</dbReference>
<dbReference type="InterPro" id="IPR010619">
    <property type="entry name" value="ThrE-like_N"/>
</dbReference>
<feature type="transmembrane region" description="Helical" evidence="7">
    <location>
        <begin position="520"/>
        <end position="537"/>
    </location>
</feature>
<dbReference type="InterPro" id="IPR024528">
    <property type="entry name" value="ThrE_2"/>
</dbReference>
<keyword evidence="4 7" id="KW-0472">Membrane</keyword>
<dbReference type="EMBL" id="JAGHQL010000009">
    <property type="protein sequence ID" value="KAH0545126.1"/>
    <property type="molecule type" value="Genomic_DNA"/>
</dbReference>
<feature type="transmembrane region" description="Helical" evidence="7">
    <location>
        <begin position="725"/>
        <end position="749"/>
    </location>
</feature>
<evidence type="ECO:0000256" key="6">
    <source>
        <dbReference type="SAM" id="MobiDB-lite"/>
    </source>
</evidence>
<proteinExistence type="inferred from homology"/>
<comment type="similarity">
    <text evidence="5">Belongs to the ThrE exporter (TC 2.A.79) family.</text>
</comment>
<gene>
    <name evidence="10" type="ORF">FGG08_000738</name>
</gene>
<feature type="transmembrane region" description="Helical" evidence="7">
    <location>
        <begin position="785"/>
        <end position="812"/>
    </location>
</feature>
<dbReference type="GO" id="GO:0016020">
    <property type="term" value="C:membrane"/>
    <property type="evidence" value="ECO:0007669"/>
    <property type="project" value="UniProtKB-SubCell"/>
</dbReference>
<dbReference type="PANTHER" id="PTHR31082">
    <property type="entry name" value="PHEROMONE-REGULATED MEMBRANE PROTEIN 10"/>
    <property type="match status" value="1"/>
</dbReference>
<evidence type="ECO:0000256" key="2">
    <source>
        <dbReference type="ARBA" id="ARBA00022692"/>
    </source>
</evidence>
<name>A0A9P8L3G1_9PEZI</name>
<feature type="compositionally biased region" description="Low complexity" evidence="6">
    <location>
        <begin position="320"/>
        <end position="334"/>
    </location>
</feature>
<feature type="transmembrane region" description="Helical" evidence="7">
    <location>
        <begin position="610"/>
        <end position="631"/>
    </location>
</feature>
<keyword evidence="11" id="KW-1185">Reference proteome</keyword>
<feature type="transmembrane region" description="Helical" evidence="7">
    <location>
        <begin position="675"/>
        <end position="692"/>
    </location>
</feature>
<evidence type="ECO:0000259" key="8">
    <source>
        <dbReference type="Pfam" id="PF06738"/>
    </source>
</evidence>
<evidence type="ECO:0000256" key="5">
    <source>
        <dbReference type="ARBA" id="ARBA00034125"/>
    </source>
</evidence>
<evidence type="ECO:0000259" key="9">
    <source>
        <dbReference type="Pfam" id="PF12821"/>
    </source>
</evidence>
<dbReference type="OrthoDB" id="413008at2759"/>
<keyword evidence="3 7" id="KW-1133">Transmembrane helix</keyword>
<feature type="region of interest" description="Disordered" evidence="6">
    <location>
        <begin position="301"/>
        <end position="346"/>
    </location>
</feature>
<feature type="transmembrane region" description="Helical" evidence="7">
    <location>
        <begin position="576"/>
        <end position="598"/>
    </location>
</feature>
<feature type="domain" description="Threonine/serine exporter-like N-terminal" evidence="8">
    <location>
        <begin position="451"/>
        <end position="630"/>
    </location>
</feature>
<dbReference type="Pfam" id="PF06738">
    <property type="entry name" value="ThrE"/>
    <property type="match status" value="1"/>
</dbReference>
<dbReference type="AlphaFoldDB" id="A0A9P8L3G1"/>
<feature type="transmembrane region" description="Helical" evidence="7">
    <location>
        <begin position="651"/>
        <end position="668"/>
    </location>
</feature>
<feature type="compositionally biased region" description="Polar residues" evidence="6">
    <location>
        <begin position="23"/>
        <end position="34"/>
    </location>
</feature>
<feature type="domain" description="Threonine/Serine exporter ThrE" evidence="9">
    <location>
        <begin position="654"/>
        <end position="810"/>
    </location>
</feature>
<evidence type="ECO:0000256" key="7">
    <source>
        <dbReference type="SAM" id="Phobius"/>
    </source>
</evidence>
<keyword evidence="2 7" id="KW-0812">Transmembrane</keyword>
<evidence type="ECO:0000313" key="11">
    <source>
        <dbReference type="Proteomes" id="UP000698800"/>
    </source>
</evidence>
<feature type="transmembrane region" description="Helical" evidence="7">
    <location>
        <begin position="495"/>
        <end position="514"/>
    </location>
</feature>
<dbReference type="Proteomes" id="UP000698800">
    <property type="component" value="Unassembled WGS sequence"/>
</dbReference>
<feature type="compositionally biased region" description="Basic and acidic residues" evidence="6">
    <location>
        <begin position="187"/>
        <end position="197"/>
    </location>
</feature>
<feature type="transmembrane region" description="Helical" evidence="7">
    <location>
        <begin position="698"/>
        <end position="718"/>
    </location>
</feature>
<dbReference type="GO" id="GO:0022857">
    <property type="term" value="F:transmembrane transporter activity"/>
    <property type="evidence" value="ECO:0007669"/>
    <property type="project" value="InterPro"/>
</dbReference>
<feature type="compositionally biased region" description="Basic and acidic residues" evidence="6">
    <location>
        <begin position="92"/>
        <end position="101"/>
    </location>
</feature>
<organism evidence="10 11">
    <name type="scientific">Glutinoglossum americanum</name>
    <dbReference type="NCBI Taxonomy" id="1670608"/>
    <lineage>
        <taxon>Eukaryota</taxon>
        <taxon>Fungi</taxon>
        <taxon>Dikarya</taxon>
        <taxon>Ascomycota</taxon>
        <taxon>Pezizomycotina</taxon>
        <taxon>Geoglossomycetes</taxon>
        <taxon>Geoglossales</taxon>
        <taxon>Geoglossaceae</taxon>
        <taxon>Glutinoglossum</taxon>
    </lineage>
</organism>
<feature type="compositionally biased region" description="Basic and acidic residues" evidence="6">
    <location>
        <begin position="43"/>
        <end position="52"/>
    </location>
</feature>
<sequence length="824" mass="87941">MAEGSGSSHRHPYTELLSDDGQRTSPENGRQQNPPGDAAYAADKPHTRERPRVRFTPGGESLDSSNRRSTFGLRDHSHDHQEPSTSRSTSEAGHDNPDERAGLSFSSRLDRGIPGDISESFLNRPRNPPPEGYCDDVLEEGSDDEKNCQQLSAQSRADRLARSVGAHSSPAGTSPTLHAISNPPPENIDRLPGRTDDIPLVALSKRGYGDGSDSDEEPHRKATRPSSTSEAHRLVRGIGQKSTQNQRLTPPESGVDRLHSGQVTPVEERDPEMYVPPPEQYRGGVLSSLLKLYAAGEAAHTHDHGYHRHGSSGLSGSGTGAHSPGSPESSGYGSPKRHKSQKWYSNKSANASTSSLVGLIGASSAMLATPAAGAGVGAGVANPPRPKKKYPLHYTGGLGGAFNRISRPHLEDEIKVTVHIAETLSRQRYLRKLCRALMSYGAPTHRLEGQEGVDLGKLRDTHEIYKEVIHDIIGVEEAIQRLDEIIGRKAKFNQWIIVGMYGLASATVGPFAFGTRPIDLPIAFLLGSILGTLQLVVAPKSDLYSNVFEISAAVITSFLARMFGSIHGGRLFCFSGLAQSSIALILPGYTVLCGSLELQSKSIVAGSVRMFYAIIYSLFLGFGITIGTAIYGLIDPKASSDTTCNNQLPPYYSFLFVPAFTMCLIIINQAKWRQAPIMLAISLAGYVVNYFSSAKFPSNAQISSTLGALTIGVLGNLYSRLRHGLAAAAILPAIFVQVPSGLAAGGSLISGITSADQLNGNATTGNTTVSGGGSPVGHDQQLNSIVFNVGFSMIQVAIGITVGLFLSALIVYPLGKRRSGLFSF</sequence>
<evidence type="ECO:0000313" key="10">
    <source>
        <dbReference type="EMBL" id="KAH0545126.1"/>
    </source>
</evidence>